<dbReference type="EMBL" id="CP022604">
    <property type="protein sequence ID" value="ASV86407.1"/>
    <property type="molecule type" value="Genomic_DNA"/>
</dbReference>
<sequence>MQNILADKNWQCAFVNWRLKHFQQKWESVLRSEMLKNK</sequence>
<gene>
    <name evidence="1" type="ORF">CES85_0143</name>
</gene>
<dbReference type="AlphaFoldDB" id="A0A248UHU6"/>
<organism evidence="1 2">
    <name type="scientific">Ochrobactrum quorumnocens</name>
    <dbReference type="NCBI Taxonomy" id="271865"/>
    <lineage>
        <taxon>Bacteria</taxon>
        <taxon>Pseudomonadati</taxon>
        <taxon>Pseudomonadota</taxon>
        <taxon>Alphaproteobacteria</taxon>
        <taxon>Hyphomicrobiales</taxon>
        <taxon>Brucellaceae</taxon>
        <taxon>Brucella/Ochrobactrum group</taxon>
        <taxon>Ochrobactrum</taxon>
    </lineage>
</organism>
<dbReference type="Proteomes" id="UP000215256">
    <property type="component" value="Chromosome 1"/>
</dbReference>
<dbReference type="KEGG" id="och:CES85_0143"/>
<evidence type="ECO:0000313" key="1">
    <source>
        <dbReference type="EMBL" id="ASV86407.1"/>
    </source>
</evidence>
<name>A0A248UHU6_9HYPH</name>
<proteinExistence type="predicted"/>
<accession>A0A248UHU6</accession>
<reference evidence="1 2" key="1">
    <citation type="submission" date="2017-07" db="EMBL/GenBank/DDBJ databases">
        <title>Phylogenetic study on the rhizospheric bacterium Ochrobactrum sp. A44.</title>
        <authorList>
            <person name="Krzyzanowska D.M."/>
            <person name="Ossowicki A."/>
            <person name="Rajewska M."/>
            <person name="Maciag T."/>
            <person name="Kaczynski Z."/>
            <person name="Czerwicka M."/>
            <person name="Jafra S."/>
        </authorList>
    </citation>
    <scope>NUCLEOTIDE SEQUENCE [LARGE SCALE GENOMIC DNA]</scope>
    <source>
        <strain evidence="1 2">A44</strain>
    </source>
</reference>
<protein>
    <submittedName>
        <fullName evidence="1">Uncharacterized protein</fullName>
    </submittedName>
</protein>
<evidence type="ECO:0000313" key="2">
    <source>
        <dbReference type="Proteomes" id="UP000215256"/>
    </source>
</evidence>